<feature type="compositionally biased region" description="Basic and acidic residues" evidence="1">
    <location>
        <begin position="915"/>
        <end position="933"/>
    </location>
</feature>
<feature type="region of interest" description="Disordered" evidence="1">
    <location>
        <begin position="530"/>
        <end position="578"/>
    </location>
</feature>
<reference evidence="3" key="1">
    <citation type="journal article" date="2014" name="Proc. Natl. Acad. Sci. U.S.A.">
        <title>Extensive sampling of basidiomycete genomes demonstrates inadequacy of the white-rot/brown-rot paradigm for wood decay fungi.</title>
        <authorList>
            <person name="Riley R."/>
            <person name="Salamov A.A."/>
            <person name="Brown D.W."/>
            <person name="Nagy L.G."/>
            <person name="Floudas D."/>
            <person name="Held B.W."/>
            <person name="Levasseur A."/>
            <person name="Lombard V."/>
            <person name="Morin E."/>
            <person name="Otillar R."/>
            <person name="Lindquist E.A."/>
            <person name="Sun H."/>
            <person name="LaButti K.M."/>
            <person name="Schmutz J."/>
            <person name="Jabbour D."/>
            <person name="Luo H."/>
            <person name="Baker S.E."/>
            <person name="Pisabarro A.G."/>
            <person name="Walton J.D."/>
            <person name="Blanchette R.A."/>
            <person name="Henrissat B."/>
            <person name="Martin F."/>
            <person name="Cullen D."/>
            <person name="Hibbett D.S."/>
            <person name="Grigoriev I.V."/>
        </authorList>
    </citation>
    <scope>NUCLEOTIDE SEQUENCE [LARGE SCALE GENOMIC DNA]</scope>
    <source>
        <strain evidence="3">CBS 339.88</strain>
    </source>
</reference>
<gene>
    <name evidence="2" type="ORF">GALMADRAFT_62788</name>
</gene>
<dbReference type="HOGENOM" id="CLU_002498_0_1_1"/>
<sequence length="1013" mass="115859">MDLQPVAKPREPFSTPPDSYGIIRKYTYGKPSFTPDEFYTVSDAANSPNMVVNPSSATRKWFSPFGSSIENIEASVTLSYAPFPNISIFRLMSWYYNASNTKSLGELNKLVSEVILAKDFQPDHFIGFNASKESKRLGAERSIPPATSTTSPPFSVKDGWIETSVFISCPCDGVRHSSEAIAPKYEVKGLFYRPPLEVVKAALSEPGAEKFHTTPFKSYWKPAPHEPEEPHHVAYIPKLGSDIQEFYLKTFGELATTETLTHLRRELMQAVWLLLLDDEFVHAYVHGFEMELFDELLSLLFPRFLAHSADYPEKVLMSGIKYLSDCPCPRCTTLKNNIPRLGTMRDLCNRERLMRIDNEHRQFDIEMVRKWLYVDGKNITSVHIDRVLGPKSLVPTRNAFSFRLFEHGFNFYRLFAPDLLHEFELGVWKAIFIHLLRMAYAQGDDTIMKLNARFRQVPTFGRDTIRRFTANVSGLKKLAARDFEDILQVRLEVRACIPSTTLNDLENSTTRLGEVLRKFQSDVCPAYNTKDLPSEETARVRRQAAHAKKTATRPTKKATPPESNTSKPKKRSKRRNLNIATYKVHSLGGYVRSIREHGTTDNTSSQTGELEHRRVKRFYPRVHKGKHVAGIATQVHHERLLHNLNEQNKKAQTQASEALPPTPPEQHHHISEETRHKVPLAGWLGENEEDPALKNFLPRLKDHLLARLLGNPEASEELKCTPADRATVIINKNRIFRHRVMRVNYTTYDLRRDQDSINPRTHPDIMVLSGETEENSEEPHPYWYARVIGIFHAQVLHVGPQSKSSGLQHMEFLFVRWFGRDLNYSAGWKSKKLHRIGFMGENNSPFGFLDPGQVVRGVHLIPAFAHGHTRNILGPSKIGRPFSLTDDDWQYFYVNKFVDRDMAMRYRGGGVGHKSTREATDFFKTDRDPLDIKRRGRKQPSGDEIDEGDSDEGDGDEGEGDTDEDDEDEMEYGSEEEENDDDDDDDEAEEEGDDNEERDGPIEDMELLGYAEF</sequence>
<evidence type="ECO:0000313" key="3">
    <source>
        <dbReference type="Proteomes" id="UP000027222"/>
    </source>
</evidence>
<protein>
    <submittedName>
        <fullName evidence="2">Uncharacterized protein</fullName>
    </submittedName>
</protein>
<feature type="compositionally biased region" description="Acidic residues" evidence="1">
    <location>
        <begin position="943"/>
        <end position="1006"/>
    </location>
</feature>
<dbReference type="EMBL" id="KL142372">
    <property type="protein sequence ID" value="KDR80175.1"/>
    <property type="molecule type" value="Genomic_DNA"/>
</dbReference>
<keyword evidence="3" id="KW-1185">Reference proteome</keyword>
<dbReference type="Proteomes" id="UP000027222">
    <property type="component" value="Unassembled WGS sequence"/>
</dbReference>
<feature type="region of interest" description="Disordered" evidence="1">
    <location>
        <begin position="908"/>
        <end position="1013"/>
    </location>
</feature>
<dbReference type="AlphaFoldDB" id="A0A067TAD3"/>
<dbReference type="Pfam" id="PF18759">
    <property type="entry name" value="Plavaka"/>
    <property type="match status" value="1"/>
</dbReference>
<feature type="compositionally biased region" description="Basic residues" evidence="1">
    <location>
        <begin position="567"/>
        <end position="576"/>
    </location>
</feature>
<feature type="compositionally biased region" description="Basic and acidic residues" evidence="1">
    <location>
        <begin position="665"/>
        <end position="674"/>
    </location>
</feature>
<dbReference type="STRING" id="685588.A0A067TAD3"/>
<evidence type="ECO:0000313" key="2">
    <source>
        <dbReference type="EMBL" id="KDR80175.1"/>
    </source>
</evidence>
<name>A0A067TAD3_GALM3</name>
<feature type="compositionally biased region" description="Basic residues" evidence="1">
    <location>
        <begin position="540"/>
        <end position="556"/>
    </location>
</feature>
<proteinExistence type="predicted"/>
<dbReference type="InterPro" id="IPR041078">
    <property type="entry name" value="Plavaka"/>
</dbReference>
<evidence type="ECO:0000256" key="1">
    <source>
        <dbReference type="SAM" id="MobiDB-lite"/>
    </source>
</evidence>
<accession>A0A067TAD3</accession>
<dbReference type="OrthoDB" id="2687259at2759"/>
<feature type="region of interest" description="Disordered" evidence="1">
    <location>
        <begin position="649"/>
        <end position="674"/>
    </location>
</feature>
<organism evidence="2 3">
    <name type="scientific">Galerina marginata (strain CBS 339.88)</name>
    <dbReference type="NCBI Taxonomy" id="685588"/>
    <lineage>
        <taxon>Eukaryota</taxon>
        <taxon>Fungi</taxon>
        <taxon>Dikarya</taxon>
        <taxon>Basidiomycota</taxon>
        <taxon>Agaricomycotina</taxon>
        <taxon>Agaricomycetes</taxon>
        <taxon>Agaricomycetidae</taxon>
        <taxon>Agaricales</taxon>
        <taxon>Agaricineae</taxon>
        <taxon>Strophariaceae</taxon>
        <taxon>Galerina</taxon>
    </lineage>
</organism>